<sequence length="98" mass="10920">MAAFLKTPLNYGELKKAEQFRQPICLNESEATGNRSLRFKACPPTNLSMRTLDPPPPTPTPASFLLRSPRVACPLHPLQPTPPHSRVTVGKRNYVELL</sequence>
<proteinExistence type="predicted"/>
<evidence type="ECO:0000313" key="3">
    <source>
        <dbReference type="Proteomes" id="UP001519460"/>
    </source>
</evidence>
<gene>
    <name evidence="2" type="ORF">BaRGS_00028884</name>
</gene>
<accession>A0ABD0JYW6</accession>
<dbReference type="Proteomes" id="UP001519460">
    <property type="component" value="Unassembled WGS sequence"/>
</dbReference>
<dbReference type="AlphaFoldDB" id="A0ABD0JYW6"/>
<feature type="region of interest" description="Disordered" evidence="1">
    <location>
        <begin position="36"/>
        <end position="61"/>
    </location>
</feature>
<comment type="caution">
    <text evidence="2">The sequence shown here is derived from an EMBL/GenBank/DDBJ whole genome shotgun (WGS) entry which is preliminary data.</text>
</comment>
<protein>
    <submittedName>
        <fullName evidence="2">Uncharacterized protein</fullName>
    </submittedName>
</protein>
<keyword evidence="3" id="KW-1185">Reference proteome</keyword>
<reference evidence="2 3" key="1">
    <citation type="journal article" date="2023" name="Sci. Data">
        <title>Genome assembly of the Korean intertidal mud-creeper Batillaria attramentaria.</title>
        <authorList>
            <person name="Patra A.K."/>
            <person name="Ho P.T."/>
            <person name="Jun S."/>
            <person name="Lee S.J."/>
            <person name="Kim Y."/>
            <person name="Won Y.J."/>
        </authorList>
    </citation>
    <scope>NUCLEOTIDE SEQUENCE [LARGE SCALE GENOMIC DNA]</scope>
    <source>
        <strain evidence="2">Wonlab-2016</strain>
    </source>
</reference>
<evidence type="ECO:0000313" key="2">
    <source>
        <dbReference type="EMBL" id="KAK7479894.1"/>
    </source>
</evidence>
<dbReference type="EMBL" id="JACVVK020000293">
    <property type="protein sequence ID" value="KAK7479894.1"/>
    <property type="molecule type" value="Genomic_DNA"/>
</dbReference>
<organism evidence="2 3">
    <name type="scientific">Batillaria attramentaria</name>
    <dbReference type="NCBI Taxonomy" id="370345"/>
    <lineage>
        <taxon>Eukaryota</taxon>
        <taxon>Metazoa</taxon>
        <taxon>Spiralia</taxon>
        <taxon>Lophotrochozoa</taxon>
        <taxon>Mollusca</taxon>
        <taxon>Gastropoda</taxon>
        <taxon>Caenogastropoda</taxon>
        <taxon>Sorbeoconcha</taxon>
        <taxon>Cerithioidea</taxon>
        <taxon>Batillariidae</taxon>
        <taxon>Batillaria</taxon>
    </lineage>
</organism>
<evidence type="ECO:0000256" key="1">
    <source>
        <dbReference type="SAM" id="MobiDB-lite"/>
    </source>
</evidence>
<name>A0ABD0JYW6_9CAEN</name>